<sequence length="208" mass="23186">MLGATLEVVGGTLSFPLASFILPPGRATWEGTSFFPLVASSILLPYSFLPFSSFSSSFRRFAGRKEGKRDFLFFSEGGIDIPRGAGPQILRGVFFTPSAEGTPNLGRNRSISLSLSRIFSGASFFLAAISLTRITSFRSPAFRGGLIGNQRRPPLLWPLRSSHFFRWGRFNRIRHLGLRRPFRRFQEPPLLSRRSVNRKIAGSLLCDA</sequence>
<organism evidence="1 2">
    <name type="scientific">Apostasia shenzhenica</name>
    <dbReference type="NCBI Taxonomy" id="1088818"/>
    <lineage>
        <taxon>Eukaryota</taxon>
        <taxon>Viridiplantae</taxon>
        <taxon>Streptophyta</taxon>
        <taxon>Embryophyta</taxon>
        <taxon>Tracheophyta</taxon>
        <taxon>Spermatophyta</taxon>
        <taxon>Magnoliopsida</taxon>
        <taxon>Liliopsida</taxon>
        <taxon>Asparagales</taxon>
        <taxon>Orchidaceae</taxon>
        <taxon>Apostasioideae</taxon>
        <taxon>Apostasia</taxon>
    </lineage>
</organism>
<reference evidence="1 2" key="1">
    <citation type="journal article" date="2017" name="Nature">
        <title>The Apostasia genome and the evolution of orchids.</title>
        <authorList>
            <person name="Zhang G.Q."/>
            <person name="Liu K.W."/>
            <person name="Li Z."/>
            <person name="Lohaus R."/>
            <person name="Hsiao Y.Y."/>
            <person name="Niu S.C."/>
            <person name="Wang J.Y."/>
            <person name="Lin Y.C."/>
            <person name="Xu Q."/>
            <person name="Chen L.J."/>
            <person name="Yoshida K."/>
            <person name="Fujiwara S."/>
            <person name="Wang Z.W."/>
            <person name="Zhang Y.Q."/>
            <person name="Mitsuda N."/>
            <person name="Wang M."/>
            <person name="Liu G.H."/>
            <person name="Pecoraro L."/>
            <person name="Huang H.X."/>
            <person name="Xiao X.J."/>
            <person name="Lin M."/>
            <person name="Wu X.Y."/>
            <person name="Wu W.L."/>
            <person name="Chen Y.Y."/>
            <person name="Chang S.B."/>
            <person name="Sakamoto S."/>
            <person name="Ohme-Takagi M."/>
            <person name="Yagi M."/>
            <person name="Zeng S.J."/>
            <person name="Shen C.Y."/>
            <person name="Yeh C.M."/>
            <person name="Luo Y.B."/>
            <person name="Tsai W.C."/>
            <person name="Van de Peer Y."/>
            <person name="Liu Z.J."/>
        </authorList>
    </citation>
    <scope>NUCLEOTIDE SEQUENCE [LARGE SCALE GENOMIC DNA]</scope>
    <source>
        <strain evidence="2">cv. Shenzhen</strain>
        <tissue evidence="1">Stem</tissue>
    </source>
</reference>
<dbReference type="Proteomes" id="UP000236161">
    <property type="component" value="Unassembled WGS sequence"/>
</dbReference>
<accession>A0A2I0AHU0</accession>
<evidence type="ECO:0000313" key="2">
    <source>
        <dbReference type="Proteomes" id="UP000236161"/>
    </source>
</evidence>
<evidence type="ECO:0000313" key="1">
    <source>
        <dbReference type="EMBL" id="PKA55123.1"/>
    </source>
</evidence>
<dbReference type="EMBL" id="KZ451980">
    <property type="protein sequence ID" value="PKA55123.1"/>
    <property type="molecule type" value="Genomic_DNA"/>
</dbReference>
<dbReference type="AlphaFoldDB" id="A0A2I0AHU0"/>
<name>A0A2I0AHU0_9ASPA</name>
<keyword evidence="2" id="KW-1185">Reference proteome</keyword>
<gene>
    <name evidence="1" type="ORF">AXF42_Ash003760</name>
</gene>
<protein>
    <submittedName>
        <fullName evidence="1">Uncharacterized protein</fullName>
    </submittedName>
</protein>
<proteinExistence type="predicted"/>